<gene>
    <name evidence="3" type="ORF">SNE40_013571</name>
</gene>
<dbReference type="Proteomes" id="UP001347796">
    <property type="component" value="Unassembled WGS sequence"/>
</dbReference>
<dbReference type="InterPro" id="IPR057191">
    <property type="entry name" value="DUF7869"/>
</dbReference>
<evidence type="ECO:0000256" key="1">
    <source>
        <dbReference type="SAM" id="MobiDB-lite"/>
    </source>
</evidence>
<evidence type="ECO:0000259" key="2">
    <source>
        <dbReference type="Pfam" id="PF25273"/>
    </source>
</evidence>
<name>A0AAN8JDR1_PATCE</name>
<dbReference type="EMBL" id="JAZGQO010000010">
    <property type="protein sequence ID" value="KAK6175030.1"/>
    <property type="molecule type" value="Genomic_DNA"/>
</dbReference>
<dbReference type="PANTHER" id="PTHR10773">
    <property type="entry name" value="DNA-DIRECTED RNA POLYMERASES I, II, AND III SUBUNIT RPABC2"/>
    <property type="match status" value="1"/>
</dbReference>
<keyword evidence="4" id="KW-1185">Reference proteome</keyword>
<accession>A0AAN8JDR1</accession>
<evidence type="ECO:0000313" key="3">
    <source>
        <dbReference type="EMBL" id="KAK6175030.1"/>
    </source>
</evidence>
<dbReference type="Pfam" id="PF25273">
    <property type="entry name" value="DUF7869"/>
    <property type="match status" value="1"/>
</dbReference>
<feature type="region of interest" description="Disordered" evidence="1">
    <location>
        <begin position="61"/>
        <end position="95"/>
    </location>
</feature>
<organism evidence="3 4">
    <name type="scientific">Patella caerulea</name>
    <name type="common">Rayed Mediterranean limpet</name>
    <dbReference type="NCBI Taxonomy" id="87958"/>
    <lineage>
        <taxon>Eukaryota</taxon>
        <taxon>Metazoa</taxon>
        <taxon>Spiralia</taxon>
        <taxon>Lophotrochozoa</taxon>
        <taxon>Mollusca</taxon>
        <taxon>Gastropoda</taxon>
        <taxon>Patellogastropoda</taxon>
        <taxon>Patelloidea</taxon>
        <taxon>Patellidae</taxon>
        <taxon>Patella</taxon>
    </lineage>
</organism>
<dbReference type="PANTHER" id="PTHR10773:SF19">
    <property type="match status" value="1"/>
</dbReference>
<sequence length="709" mass="82554">MSKQFGLDIALRMIDDDDIYDDIESIGNGEITETPEVYKEIEVESRTVASIISESLSLINTRESSEEFEDGNNSDKSYIPTSSSSESSENDEPENQTFLSIIEKDQTPVEDLTISRSRKRKRDPENWKRTVCHRRRISGKSYVNRSGKTVPEKTPKQVNCSNCRFKCNDNFSENKRHEICSNFYSLADVNRQKDFICRRVKIYEVKHHRSRCGNDQKKNKSYAYYLTNLNKEHRVCKKFFLTTLGISQSYVTGAISNINLLGNYSGDERIGKPAQNKIDADRIQQIRDHINSFPTIESHYCRQHTKAKYLDSNLSISKMYSLYLTDYCPSKGIEPVKQHKYREVFVTEFNLRFFKPMKDQCSVCNAFYSAQGEDKESLRENWISHKEREKESMTEKNTDKEKAKLDERFMSVSFDLEAVLNLPHAGDAQIYYKRKLSVYNFTILEHHSLNGYCYVWTEDEGQRGSSEIGSCLLTYIKNLPDTVTHLSTFSDTCSGQNRNQFVAAAMLHAVQANKPLDIIDMKFMETGHSYMEVDSMHSAIERAAKHQRIFTTKEWEFVIRSARRRSPYTVYSLDHNTFYDLKDLAAHTIRNRTKNSNGEKVEWLHIKWMRFEKSRPNVIQYKYRISQEGFMEINTSTIRGRVTNNDPVVLKKAYKNRQPITTAKKNDLLSLVDSRVIPPEYKDFYTDIPTSNRAINHDYSEYTDDSCDD</sequence>
<protein>
    <recommendedName>
        <fullName evidence="2">DUF7869 domain-containing protein</fullName>
    </recommendedName>
</protein>
<reference evidence="3 4" key="1">
    <citation type="submission" date="2024-01" db="EMBL/GenBank/DDBJ databases">
        <title>The genome of the rayed Mediterranean limpet Patella caerulea (Linnaeus, 1758).</title>
        <authorList>
            <person name="Anh-Thu Weber A."/>
            <person name="Halstead-Nussloch G."/>
        </authorList>
    </citation>
    <scope>NUCLEOTIDE SEQUENCE [LARGE SCALE GENOMIC DNA]</scope>
    <source>
        <strain evidence="3">AATW-2023a</strain>
        <tissue evidence="3">Whole specimen</tissue>
    </source>
</reference>
<dbReference type="AlphaFoldDB" id="A0AAN8JDR1"/>
<evidence type="ECO:0000313" key="4">
    <source>
        <dbReference type="Proteomes" id="UP001347796"/>
    </source>
</evidence>
<proteinExistence type="predicted"/>
<feature type="domain" description="DUF7869" evidence="2">
    <location>
        <begin position="442"/>
        <end position="594"/>
    </location>
</feature>
<feature type="region of interest" description="Disordered" evidence="1">
    <location>
        <begin position="110"/>
        <end position="129"/>
    </location>
</feature>
<comment type="caution">
    <text evidence="3">The sequence shown here is derived from an EMBL/GenBank/DDBJ whole genome shotgun (WGS) entry which is preliminary data.</text>
</comment>